<dbReference type="EMBL" id="AMPQ01000022">
    <property type="protein sequence ID" value="EKE30859.1"/>
    <property type="molecule type" value="Genomic_DNA"/>
</dbReference>
<dbReference type="KEGG" id="sje:AAV35_011265"/>
<proteinExistence type="predicted"/>
<dbReference type="RefSeq" id="WP_008591669.1">
    <property type="nucleotide sequence ID" value="NZ_AMPQ01000022.1"/>
</dbReference>
<keyword evidence="3" id="KW-1185">Reference proteome</keyword>
<sequence length="267" mass="29209">MGELKQQGNVENILETAMQIPGVKVSRDEFLTNIFAGRKSSEQLAEIIEKGPYHAGVKKKEIDNLANSYILKRTLTSTSISFGTGLPGGLAMAGTIPADTIQFFGLALRLAQELAYLYGHENLWLEEHLDTEKARDNMILYLGVMFGASGSASVIKVTTSGLSKQVLKKLPQKALTRTLYYPIIKKVSGYIGVKVTKNSFAKGVSKVVPVLGGVVSGGVTYYTMKPMGKRLAATLSETLILTEDDITKEWEELEKEFPEIIDIKTGE</sequence>
<evidence type="ECO:0000313" key="3">
    <source>
        <dbReference type="Proteomes" id="UP000011746"/>
    </source>
</evidence>
<evidence type="ECO:0000313" key="2">
    <source>
        <dbReference type="EMBL" id="EKE30859.1"/>
    </source>
</evidence>
<dbReference type="AlphaFoldDB" id="K2GKA3"/>
<dbReference type="eggNOG" id="ENOG502ZBZ3">
    <property type="taxonomic scope" value="Bacteria"/>
</dbReference>
<accession>K2GKA3</accession>
<reference evidence="2 3" key="1">
    <citation type="journal article" date="2012" name="J. Bacteriol.">
        <title>Draft Genome Sequence of Salimicrobium sp. Strain MJ3, Isolated from Myulchi-Jeot, Korean Fermented Seafood.</title>
        <authorList>
            <person name="Lee S.H."/>
            <person name="Jung J.Y."/>
            <person name="Jeon C.O."/>
        </authorList>
    </citation>
    <scope>NUCLEOTIDE SEQUENCE [LARGE SCALE GENOMIC DNA]</scope>
    <source>
        <strain evidence="2 3">MJ3</strain>
    </source>
</reference>
<dbReference type="PATRIC" id="fig|1230341.3.peg.2313"/>
<gene>
    <name evidence="1" type="ORF">AAV35_011265</name>
    <name evidence="2" type="ORF">MJ3_11340</name>
</gene>
<protein>
    <submittedName>
        <fullName evidence="1">Bacteriochlorophyll 4-vinyl reductase</fullName>
    </submittedName>
</protein>
<organism evidence="2 3">
    <name type="scientific">Salimicrobium jeotgali</name>
    <dbReference type="NCBI Taxonomy" id="1230341"/>
    <lineage>
        <taxon>Bacteria</taxon>
        <taxon>Bacillati</taxon>
        <taxon>Bacillota</taxon>
        <taxon>Bacilli</taxon>
        <taxon>Bacillales</taxon>
        <taxon>Bacillaceae</taxon>
        <taxon>Salimicrobium</taxon>
    </lineage>
</organism>
<reference evidence="4" key="2">
    <citation type="submission" date="2015-06" db="EMBL/GenBank/DDBJ databases">
        <title>Salimicrobium jeotgali MJ3, isolated from Myulchi jeot, a traditional Korean fermented seafood.</title>
        <authorList>
            <person name="Kim K.H."/>
            <person name="Jeon C.O."/>
            <person name="Jin H.M."/>
        </authorList>
    </citation>
    <scope>NUCLEOTIDE SEQUENCE [LARGE SCALE GENOMIC DNA]</scope>
    <source>
        <strain evidence="4">MJ3</strain>
    </source>
</reference>
<evidence type="ECO:0000313" key="1">
    <source>
        <dbReference type="EMBL" id="AKG05800.2"/>
    </source>
</evidence>
<reference evidence="1" key="3">
    <citation type="submission" date="2016-11" db="EMBL/GenBank/DDBJ databases">
        <title>Salimicrobium jeotgali MJ3, isolated from Myulchi jeot, a traditional Korean fermented seafood.</title>
        <authorList>
            <person name="Kim K.H."/>
            <person name="Jeon C.O."/>
            <person name="Jin H.M."/>
        </authorList>
    </citation>
    <scope>NUCLEOTIDE SEQUENCE</scope>
    <source>
        <strain evidence="1">MJ3</strain>
    </source>
</reference>
<dbReference type="Proteomes" id="UP000011746">
    <property type="component" value="Unassembled WGS sequence"/>
</dbReference>
<evidence type="ECO:0000313" key="4">
    <source>
        <dbReference type="Proteomes" id="UP000092654"/>
    </source>
</evidence>
<dbReference type="Proteomes" id="UP000092654">
    <property type="component" value="Chromosome"/>
</dbReference>
<name>K2GKA3_9BACI</name>
<dbReference type="EMBL" id="CP011361">
    <property type="protein sequence ID" value="AKG05800.2"/>
    <property type="molecule type" value="Genomic_DNA"/>
</dbReference>